<sequence>MSELTASITEWRPASAVIVDAKRAIARLEMPPASARYLKEYLRPKTPMERHLEQLVKERGIREGTLALRLARQIDRSVVHNQVLRIGGARFTVKDPAQALERLDTETQVRDPANP</sequence>
<dbReference type="AlphaFoldDB" id="A0ABD4KWG4"/>
<evidence type="ECO:0000313" key="1">
    <source>
        <dbReference type="EMBL" id="MBH8578785.1"/>
    </source>
</evidence>
<proteinExistence type="predicted"/>
<protein>
    <submittedName>
        <fullName evidence="1">Uncharacterized protein</fullName>
    </submittedName>
</protein>
<comment type="caution">
    <text evidence="1">The sequence shown here is derived from an EMBL/GenBank/DDBJ whole genome shotgun (WGS) entry which is preliminary data.</text>
</comment>
<dbReference type="Proteomes" id="UP000651738">
    <property type="component" value="Unassembled WGS sequence"/>
</dbReference>
<reference evidence="1 2" key="1">
    <citation type="submission" date="2020-12" db="EMBL/GenBank/DDBJ databases">
        <title>Draft genome sequence of Halomonas pacifica strain CARE-V15.</title>
        <authorList>
            <person name="Vignesh N."/>
            <person name="Thabitha A."/>
            <person name="Saravanan R."/>
            <person name="Manigandan V."/>
        </authorList>
    </citation>
    <scope>NUCLEOTIDE SEQUENCE [LARGE SCALE GENOMIC DNA]</scope>
    <source>
        <strain evidence="1 2">CARE-V15</strain>
    </source>
</reference>
<organism evidence="1 2">
    <name type="scientific">Bisbaumannia pacifica</name>
    <dbReference type="NCBI Taxonomy" id="77098"/>
    <lineage>
        <taxon>Bacteria</taxon>
        <taxon>Pseudomonadati</taxon>
        <taxon>Pseudomonadota</taxon>
        <taxon>Gammaproteobacteria</taxon>
        <taxon>Oceanospirillales</taxon>
        <taxon>Halomonadaceae</taxon>
        <taxon>Bisbaumannia</taxon>
    </lineage>
</organism>
<name>A0ABD4KWG4_9GAMM</name>
<accession>A0ABD4KWG4</accession>
<dbReference type="EMBL" id="JAEDAF010000001">
    <property type="protein sequence ID" value="MBH8578785.1"/>
    <property type="molecule type" value="Genomic_DNA"/>
</dbReference>
<evidence type="ECO:0000313" key="2">
    <source>
        <dbReference type="Proteomes" id="UP000651738"/>
    </source>
</evidence>
<gene>
    <name evidence="1" type="ORF">I7V36_01650</name>
</gene>
<dbReference type="RefSeq" id="WP_198056807.1">
    <property type="nucleotide sequence ID" value="NZ_JAEDAF010000001.1"/>
</dbReference>